<dbReference type="Proteomes" id="UP000065533">
    <property type="component" value="Chromosome"/>
</dbReference>
<feature type="transmembrane region" description="Helical" evidence="7">
    <location>
        <begin position="7"/>
        <end position="27"/>
    </location>
</feature>
<dbReference type="InterPro" id="IPR000620">
    <property type="entry name" value="EamA_dom"/>
</dbReference>
<feature type="transmembrane region" description="Helical" evidence="7">
    <location>
        <begin position="183"/>
        <end position="206"/>
    </location>
</feature>
<accession>A0ABM5WTT9</accession>
<dbReference type="InterPro" id="IPR037185">
    <property type="entry name" value="EmrE-like"/>
</dbReference>
<comment type="similarity">
    <text evidence="2">Belongs to the EamA transporter family.</text>
</comment>
<proteinExistence type="inferred from homology"/>
<protein>
    <submittedName>
        <fullName evidence="9">Multidrug transporter</fullName>
    </submittedName>
</protein>
<dbReference type="RefSeq" id="WP_058384374.1">
    <property type="nucleotide sequence ID" value="NZ_CP013661.2"/>
</dbReference>
<feature type="transmembrane region" description="Helical" evidence="7">
    <location>
        <begin position="126"/>
        <end position="145"/>
    </location>
</feature>
<organism evidence="9 10">
    <name type="scientific">Planococcus kocurii</name>
    <dbReference type="NCBI Taxonomy" id="1374"/>
    <lineage>
        <taxon>Bacteria</taxon>
        <taxon>Bacillati</taxon>
        <taxon>Bacillota</taxon>
        <taxon>Bacilli</taxon>
        <taxon>Bacillales</taxon>
        <taxon>Caryophanaceae</taxon>
        <taxon>Planococcus</taxon>
    </lineage>
</organism>
<keyword evidence="3" id="KW-1003">Cell membrane</keyword>
<evidence type="ECO:0000256" key="6">
    <source>
        <dbReference type="ARBA" id="ARBA00023136"/>
    </source>
</evidence>
<evidence type="ECO:0000256" key="3">
    <source>
        <dbReference type="ARBA" id="ARBA00022475"/>
    </source>
</evidence>
<dbReference type="SUPFAM" id="SSF103481">
    <property type="entry name" value="Multidrug resistance efflux transporter EmrE"/>
    <property type="match status" value="2"/>
</dbReference>
<dbReference type="Pfam" id="PF00892">
    <property type="entry name" value="EamA"/>
    <property type="match status" value="2"/>
</dbReference>
<evidence type="ECO:0000313" key="10">
    <source>
        <dbReference type="Proteomes" id="UP000065533"/>
    </source>
</evidence>
<feature type="transmembrane region" description="Helical" evidence="7">
    <location>
        <begin position="250"/>
        <end position="269"/>
    </location>
</feature>
<feature type="transmembrane region" description="Helical" evidence="7">
    <location>
        <begin position="157"/>
        <end position="176"/>
    </location>
</feature>
<sequence>MDRLKGISMILIGAMMWGATGPLMEWIMNNYAITVPFLITIRLSVAGLLLLLFLKLKGVHITAVFRNKYWIRPLLIFSILGMLGVQYSFVAAIEASNAVVATLMQFLAPVYIIVFVSITHKKMPPVYQIIGMLGTLAGLFLLLTNGKPDQLIISGEAVFWGILVGLAFTFYTLYPARLMQEWGVLVVVGWSMLFAGIFLGLVNPIFLSDEWPILAEPAVAVSILAIIVIGTAAFVLFLSSMRYITAVETSILSSLEPLTAMVISMFWFGQVLTKIQLFGALAMLVFVAWLSLAGNPKKEKKQVDLPQTME</sequence>
<evidence type="ECO:0000256" key="5">
    <source>
        <dbReference type="ARBA" id="ARBA00022989"/>
    </source>
</evidence>
<evidence type="ECO:0000313" key="9">
    <source>
        <dbReference type="EMBL" id="ALS77700.1"/>
    </source>
</evidence>
<dbReference type="PANTHER" id="PTHR32322">
    <property type="entry name" value="INNER MEMBRANE TRANSPORTER"/>
    <property type="match status" value="1"/>
</dbReference>
<feature type="domain" description="EamA" evidence="8">
    <location>
        <begin position="157"/>
        <end position="291"/>
    </location>
</feature>
<dbReference type="EMBL" id="CP013661">
    <property type="protein sequence ID" value="ALS77700.1"/>
    <property type="molecule type" value="Genomic_DNA"/>
</dbReference>
<name>A0ABM5WTT9_9BACL</name>
<feature type="transmembrane region" description="Helical" evidence="7">
    <location>
        <begin position="218"/>
        <end position="238"/>
    </location>
</feature>
<feature type="transmembrane region" description="Helical" evidence="7">
    <location>
        <begin position="99"/>
        <end position="119"/>
    </location>
</feature>
<feature type="transmembrane region" description="Helical" evidence="7">
    <location>
        <begin position="275"/>
        <end position="292"/>
    </location>
</feature>
<reference evidence="9" key="1">
    <citation type="submission" date="2016-01" db="EMBL/GenBank/DDBJ databases">
        <title>Complete genome of Planococcus kocurri type strain.</title>
        <authorList>
            <person name="See-Too W.S."/>
        </authorList>
    </citation>
    <scope>NUCLEOTIDE SEQUENCE [LARGE SCALE GENOMIC DNA]</scope>
    <source>
        <strain evidence="9">ATCC 43650</strain>
    </source>
</reference>
<keyword evidence="6 7" id="KW-0472">Membrane</keyword>
<evidence type="ECO:0000256" key="4">
    <source>
        <dbReference type="ARBA" id="ARBA00022692"/>
    </source>
</evidence>
<evidence type="ECO:0000259" key="8">
    <source>
        <dbReference type="Pfam" id="PF00892"/>
    </source>
</evidence>
<feature type="transmembrane region" description="Helical" evidence="7">
    <location>
        <begin position="33"/>
        <end position="54"/>
    </location>
</feature>
<evidence type="ECO:0000256" key="1">
    <source>
        <dbReference type="ARBA" id="ARBA00004651"/>
    </source>
</evidence>
<keyword evidence="4 7" id="KW-0812">Transmembrane</keyword>
<feature type="domain" description="EamA" evidence="8">
    <location>
        <begin position="5"/>
        <end position="143"/>
    </location>
</feature>
<dbReference type="InterPro" id="IPR050638">
    <property type="entry name" value="AA-Vitamin_Transporters"/>
</dbReference>
<feature type="transmembrane region" description="Helical" evidence="7">
    <location>
        <begin position="74"/>
        <end position="93"/>
    </location>
</feature>
<gene>
    <name evidence="9" type="ORF">AUO94_03145</name>
</gene>
<evidence type="ECO:0000256" key="2">
    <source>
        <dbReference type="ARBA" id="ARBA00007362"/>
    </source>
</evidence>
<dbReference type="PANTHER" id="PTHR32322:SF18">
    <property type="entry name" value="S-ADENOSYLMETHIONINE_S-ADENOSYLHOMOCYSTEINE TRANSPORTER"/>
    <property type="match status" value="1"/>
</dbReference>
<comment type="subcellular location">
    <subcellularLocation>
        <location evidence="1">Cell membrane</location>
        <topology evidence="1">Multi-pass membrane protein</topology>
    </subcellularLocation>
</comment>
<keyword evidence="5 7" id="KW-1133">Transmembrane helix</keyword>
<evidence type="ECO:0000256" key="7">
    <source>
        <dbReference type="SAM" id="Phobius"/>
    </source>
</evidence>
<keyword evidence="10" id="KW-1185">Reference proteome</keyword>